<dbReference type="Proteomes" id="UP000192085">
    <property type="component" value="Chromosome"/>
</dbReference>
<organism evidence="5 6">
    <name type="scientific">Lactococcus lactis subsp. lactis</name>
    <name type="common">Streptococcus lactis</name>
    <dbReference type="NCBI Taxonomy" id="1360"/>
    <lineage>
        <taxon>Bacteria</taxon>
        <taxon>Bacillati</taxon>
        <taxon>Bacillota</taxon>
        <taxon>Bacilli</taxon>
        <taxon>Lactobacillales</taxon>
        <taxon>Streptococcaceae</taxon>
        <taxon>Lactococcus</taxon>
    </lineage>
</organism>
<gene>
    <name evidence="5" type="ORF">LL275_1242</name>
</gene>
<dbReference type="InterPro" id="IPR014883">
    <property type="entry name" value="VRR_NUC"/>
</dbReference>
<evidence type="ECO:0000256" key="3">
    <source>
        <dbReference type="ARBA" id="ARBA00022801"/>
    </source>
</evidence>
<protein>
    <submittedName>
        <fullName evidence="5">Nuclease</fullName>
    </submittedName>
</protein>
<evidence type="ECO:0000313" key="5">
    <source>
        <dbReference type="EMBL" id="ARD98872.1"/>
    </source>
</evidence>
<evidence type="ECO:0000313" key="6">
    <source>
        <dbReference type="Proteomes" id="UP000192085"/>
    </source>
</evidence>
<keyword evidence="3" id="KW-0378">Hydrolase</keyword>
<dbReference type="AlphaFoldDB" id="A0A1V0NG18"/>
<evidence type="ECO:0000256" key="1">
    <source>
        <dbReference type="ARBA" id="ARBA00001946"/>
    </source>
</evidence>
<sequence>MLEKNIEKGLRKAVIEKGGLCLKFVSPSMAGVPDRLVLMPYGKLGFVEVKQKGEVPRPLQLMRMKQLSKLGYPCFVLDDIGQIPEIIKKIGGDAT</sequence>
<dbReference type="InterPro" id="IPR011856">
    <property type="entry name" value="tRNA_endonuc-like_dom_sf"/>
</dbReference>
<dbReference type="GO" id="GO:0004518">
    <property type="term" value="F:nuclease activity"/>
    <property type="evidence" value="ECO:0007669"/>
    <property type="project" value="UniProtKB-KW"/>
</dbReference>
<dbReference type="GO" id="GO:0003676">
    <property type="term" value="F:nucleic acid binding"/>
    <property type="evidence" value="ECO:0007669"/>
    <property type="project" value="InterPro"/>
</dbReference>
<dbReference type="Gene3D" id="3.40.1350.10">
    <property type="match status" value="1"/>
</dbReference>
<comment type="cofactor">
    <cofactor evidence="1">
        <name>Mg(2+)</name>
        <dbReference type="ChEBI" id="CHEBI:18420"/>
    </cofactor>
</comment>
<feature type="domain" description="VRR-NUC" evidence="4">
    <location>
        <begin position="1"/>
        <end position="81"/>
    </location>
</feature>
<proteinExistence type="predicted"/>
<name>A0A1V0NG18_LACLL</name>
<dbReference type="SMART" id="SM00990">
    <property type="entry name" value="VRR_NUC"/>
    <property type="match status" value="1"/>
</dbReference>
<dbReference type="GO" id="GO:0016788">
    <property type="term" value="F:hydrolase activity, acting on ester bonds"/>
    <property type="evidence" value="ECO:0007669"/>
    <property type="project" value="InterPro"/>
</dbReference>
<accession>A0A1V0NG18</accession>
<evidence type="ECO:0000259" key="4">
    <source>
        <dbReference type="SMART" id="SM00990"/>
    </source>
</evidence>
<keyword evidence="2" id="KW-0540">Nuclease</keyword>
<dbReference type="RefSeq" id="WP_064973526.1">
    <property type="nucleotide sequence ID" value="NZ_CP015897.1"/>
</dbReference>
<reference evidence="5 6" key="1">
    <citation type="journal article" date="2017" name="BMC Genomics">
        <title>Comparative and functional genomics of the Lactococcus lactis taxon; insights into evolution and niche adaptation.</title>
        <authorList>
            <person name="Kelleher P."/>
            <person name="Bottacini F."/>
            <person name="Mahony J."/>
            <person name="Kilcawley K.N."/>
            <person name="van Sinderen D."/>
        </authorList>
    </citation>
    <scope>NUCLEOTIDE SEQUENCE [LARGE SCALE GENOMIC DNA]</scope>
    <source>
        <strain evidence="5 6">275</strain>
    </source>
</reference>
<dbReference type="EMBL" id="CP015897">
    <property type="protein sequence ID" value="ARD98872.1"/>
    <property type="molecule type" value="Genomic_DNA"/>
</dbReference>
<evidence type="ECO:0000256" key="2">
    <source>
        <dbReference type="ARBA" id="ARBA00022722"/>
    </source>
</evidence>